<comment type="caution">
    <text evidence="1">The sequence shown here is derived from an EMBL/GenBank/DDBJ whole genome shotgun (WGS) entry which is preliminary data.</text>
</comment>
<evidence type="ECO:0000313" key="2">
    <source>
        <dbReference type="Proteomes" id="UP000814128"/>
    </source>
</evidence>
<evidence type="ECO:0000313" key="1">
    <source>
        <dbReference type="EMBL" id="KAI0033672.1"/>
    </source>
</evidence>
<accession>A0ACB8QPR6</accession>
<protein>
    <submittedName>
        <fullName evidence="1">Uncharacterized protein</fullName>
    </submittedName>
</protein>
<sequence length="84" mass="8983">MSNQTTSATQAKDRQYAQLAMSLNRLARSVGQTVDMFEHLQVDLDAMRTLAGLHAAQFMAAATQLSAGQVDDASASSPPNQSTR</sequence>
<gene>
    <name evidence="1" type="ORF">K488DRAFT_84709</name>
</gene>
<reference evidence="1" key="2">
    <citation type="journal article" date="2022" name="New Phytol.">
        <title>Evolutionary transition to the ectomycorrhizal habit in the genomes of a hyperdiverse lineage of mushroom-forming fungi.</title>
        <authorList>
            <person name="Looney B."/>
            <person name="Miyauchi S."/>
            <person name="Morin E."/>
            <person name="Drula E."/>
            <person name="Courty P.E."/>
            <person name="Kohler A."/>
            <person name="Kuo A."/>
            <person name="LaButti K."/>
            <person name="Pangilinan J."/>
            <person name="Lipzen A."/>
            <person name="Riley R."/>
            <person name="Andreopoulos W."/>
            <person name="He G."/>
            <person name="Johnson J."/>
            <person name="Nolan M."/>
            <person name="Tritt A."/>
            <person name="Barry K.W."/>
            <person name="Grigoriev I.V."/>
            <person name="Nagy L.G."/>
            <person name="Hibbett D."/>
            <person name="Henrissat B."/>
            <person name="Matheny P.B."/>
            <person name="Labbe J."/>
            <person name="Martin F.M."/>
        </authorList>
    </citation>
    <scope>NUCLEOTIDE SEQUENCE</scope>
    <source>
        <strain evidence="1">EC-137</strain>
    </source>
</reference>
<dbReference type="EMBL" id="MU273514">
    <property type="protein sequence ID" value="KAI0033672.1"/>
    <property type="molecule type" value="Genomic_DNA"/>
</dbReference>
<organism evidence="1 2">
    <name type="scientific">Vararia minispora EC-137</name>
    <dbReference type="NCBI Taxonomy" id="1314806"/>
    <lineage>
        <taxon>Eukaryota</taxon>
        <taxon>Fungi</taxon>
        <taxon>Dikarya</taxon>
        <taxon>Basidiomycota</taxon>
        <taxon>Agaricomycotina</taxon>
        <taxon>Agaricomycetes</taxon>
        <taxon>Russulales</taxon>
        <taxon>Lachnocladiaceae</taxon>
        <taxon>Vararia</taxon>
    </lineage>
</organism>
<keyword evidence="2" id="KW-1185">Reference proteome</keyword>
<name>A0ACB8QPR6_9AGAM</name>
<proteinExistence type="predicted"/>
<reference evidence="1" key="1">
    <citation type="submission" date="2021-02" db="EMBL/GenBank/DDBJ databases">
        <authorList>
            <consortium name="DOE Joint Genome Institute"/>
            <person name="Ahrendt S."/>
            <person name="Looney B.P."/>
            <person name="Miyauchi S."/>
            <person name="Morin E."/>
            <person name="Drula E."/>
            <person name="Courty P.E."/>
            <person name="Chicoki N."/>
            <person name="Fauchery L."/>
            <person name="Kohler A."/>
            <person name="Kuo A."/>
            <person name="Labutti K."/>
            <person name="Pangilinan J."/>
            <person name="Lipzen A."/>
            <person name="Riley R."/>
            <person name="Andreopoulos W."/>
            <person name="He G."/>
            <person name="Johnson J."/>
            <person name="Barry K.W."/>
            <person name="Grigoriev I.V."/>
            <person name="Nagy L."/>
            <person name="Hibbett D."/>
            <person name="Henrissat B."/>
            <person name="Matheny P.B."/>
            <person name="Labbe J."/>
            <person name="Martin F."/>
        </authorList>
    </citation>
    <scope>NUCLEOTIDE SEQUENCE</scope>
    <source>
        <strain evidence="1">EC-137</strain>
    </source>
</reference>
<dbReference type="Proteomes" id="UP000814128">
    <property type="component" value="Unassembled WGS sequence"/>
</dbReference>